<reference evidence="1" key="1">
    <citation type="submission" date="2023-10" db="EMBL/GenBank/DDBJ databases">
        <authorList>
            <person name="Chen Y."/>
            <person name="Shah S."/>
            <person name="Dougan E. K."/>
            <person name="Thang M."/>
            <person name="Chan C."/>
        </authorList>
    </citation>
    <scope>NUCLEOTIDE SEQUENCE [LARGE SCALE GENOMIC DNA]</scope>
</reference>
<name>A0ABN9W0G6_9DINO</name>
<sequence>MACWCRAQAYGWRMSLCDLGAVMCYVARGENVIKCSIAQASGGTLTVEQDVVVFQGNQVNDWTVHSAPFIVSSFSGPYNGVLCHSCDETFADTNNTGNCPIQCTFVESTVCITSLRARPWIPTAHRRVARLQCRATRPIASRTTPLTRWMSWAGPPQASIADLGGEFEREFRSELEGMGAELIAAAALGPTQNIVCERRGGEWKYIAEAIIDEYQMDFTVPGAVERLCNVLNWAKNSKVGPTGYSPAQWVLGRGCRLPCSILSNPCHREQHDKLFGELHHEFDFDHQPLYHHHFEYQHGHIHYDEQRHHRHPYDYHVHYHEHRDAGA</sequence>
<evidence type="ECO:0000313" key="1">
    <source>
        <dbReference type="EMBL" id="CAK0878068.1"/>
    </source>
</evidence>
<gene>
    <name evidence="1" type="ORF">PCOR1329_LOCUS61947</name>
</gene>
<proteinExistence type="predicted"/>
<accession>A0ABN9W0G6</accession>
<protein>
    <submittedName>
        <fullName evidence="1">Uncharacterized protein</fullName>
    </submittedName>
</protein>
<dbReference type="Proteomes" id="UP001189429">
    <property type="component" value="Unassembled WGS sequence"/>
</dbReference>
<dbReference type="Gene3D" id="3.30.420.10">
    <property type="entry name" value="Ribonuclease H-like superfamily/Ribonuclease H"/>
    <property type="match status" value="1"/>
</dbReference>
<dbReference type="EMBL" id="CAUYUJ010017807">
    <property type="protein sequence ID" value="CAK0878068.1"/>
    <property type="molecule type" value="Genomic_DNA"/>
</dbReference>
<comment type="caution">
    <text evidence="1">The sequence shown here is derived from an EMBL/GenBank/DDBJ whole genome shotgun (WGS) entry which is preliminary data.</text>
</comment>
<organism evidence="1 2">
    <name type="scientific">Prorocentrum cordatum</name>
    <dbReference type="NCBI Taxonomy" id="2364126"/>
    <lineage>
        <taxon>Eukaryota</taxon>
        <taxon>Sar</taxon>
        <taxon>Alveolata</taxon>
        <taxon>Dinophyceae</taxon>
        <taxon>Prorocentrales</taxon>
        <taxon>Prorocentraceae</taxon>
        <taxon>Prorocentrum</taxon>
    </lineage>
</organism>
<dbReference type="InterPro" id="IPR036397">
    <property type="entry name" value="RNaseH_sf"/>
</dbReference>
<keyword evidence="2" id="KW-1185">Reference proteome</keyword>
<feature type="non-terminal residue" evidence="1">
    <location>
        <position position="327"/>
    </location>
</feature>
<evidence type="ECO:0000313" key="2">
    <source>
        <dbReference type="Proteomes" id="UP001189429"/>
    </source>
</evidence>